<sequence length="285" mass="31270">MPSQDVEVDDALAAWIVEQVRAGQPPEAVLAPLVEQGWDEDAAIDAVEWVTRRFLEQHAVEEGLPVPVRVPAPIVANGRATVDAGDRQVQVLANLLHPRVIVFGSVLSHEECDALVASARSRLSRSSTFNLDSGVDEVHEGRTSQGMFFARGADALCRRIEARIATLLDWPVDHGEGLQVLRYGPGAEYRPHYDYFDPQRPGTSALLARGGQRVASLVIYLNTPECGGATTFPDARFEVAPIKGNAVFFSYDRPHPMTGTLHGGAPVIEGEKWVATKWLRERQYV</sequence>
<reference evidence="8 9" key="1">
    <citation type="submission" date="2021-09" db="EMBL/GenBank/DDBJ databases">
        <title>Lysobacter sp. 13A isolated from the river sediment.</title>
        <authorList>
            <person name="Liu H."/>
            <person name="Li S."/>
            <person name="Mao S."/>
        </authorList>
    </citation>
    <scope>NUCLEOTIDE SEQUENCE [LARGE SCALE GENOMIC DNA]</scope>
    <source>
        <strain evidence="8 9">13A</strain>
    </source>
</reference>
<dbReference type="Proteomes" id="UP001430954">
    <property type="component" value="Unassembled WGS sequence"/>
</dbReference>
<dbReference type="PROSITE" id="PS51471">
    <property type="entry name" value="FE2OG_OXY"/>
    <property type="match status" value="1"/>
</dbReference>
<dbReference type="InterPro" id="IPR006620">
    <property type="entry name" value="Pro_4_hyd_alph"/>
</dbReference>
<evidence type="ECO:0000256" key="2">
    <source>
        <dbReference type="ARBA" id="ARBA00022723"/>
    </source>
</evidence>
<dbReference type="InterPro" id="IPR045054">
    <property type="entry name" value="P4HA-like"/>
</dbReference>
<name>A0ABS7T799_9GAMM</name>
<dbReference type="PANTHER" id="PTHR10869">
    <property type="entry name" value="PROLYL 4-HYDROXYLASE ALPHA SUBUNIT"/>
    <property type="match status" value="1"/>
</dbReference>
<dbReference type="InterPro" id="IPR044862">
    <property type="entry name" value="Pro_4_hyd_alph_FE2OG_OXY"/>
</dbReference>
<dbReference type="PANTHER" id="PTHR10869:SF246">
    <property type="entry name" value="TRANSMEMBRANE PROLYL 4-HYDROXYLASE"/>
    <property type="match status" value="1"/>
</dbReference>
<keyword evidence="6" id="KW-0408">Iron</keyword>
<comment type="caution">
    <text evidence="8">The sequence shown here is derived from an EMBL/GenBank/DDBJ whole genome shotgun (WGS) entry which is preliminary data.</text>
</comment>
<keyword evidence="4" id="KW-0223">Dioxygenase</keyword>
<proteinExistence type="predicted"/>
<evidence type="ECO:0000313" key="8">
    <source>
        <dbReference type="EMBL" id="MBZ4039771.1"/>
    </source>
</evidence>
<protein>
    <submittedName>
        <fullName evidence="8">2OG-Fe(II) oxygenase</fullName>
    </submittedName>
</protein>
<dbReference type="SMART" id="SM00702">
    <property type="entry name" value="P4Hc"/>
    <property type="match status" value="1"/>
</dbReference>
<dbReference type="EMBL" id="JAINZW010000004">
    <property type="protein sequence ID" value="MBZ4039771.1"/>
    <property type="molecule type" value="Genomic_DNA"/>
</dbReference>
<keyword evidence="3" id="KW-0847">Vitamin C</keyword>
<keyword evidence="5" id="KW-0560">Oxidoreductase</keyword>
<gene>
    <name evidence="8" type="ORF">K6753_09505</name>
</gene>
<evidence type="ECO:0000259" key="7">
    <source>
        <dbReference type="PROSITE" id="PS51471"/>
    </source>
</evidence>
<evidence type="ECO:0000256" key="5">
    <source>
        <dbReference type="ARBA" id="ARBA00023002"/>
    </source>
</evidence>
<organism evidence="8 9">
    <name type="scientific">Novilysobacter selenitireducens</name>
    <dbReference type="NCBI Taxonomy" id="2872639"/>
    <lineage>
        <taxon>Bacteria</taxon>
        <taxon>Pseudomonadati</taxon>
        <taxon>Pseudomonadota</taxon>
        <taxon>Gammaproteobacteria</taxon>
        <taxon>Lysobacterales</taxon>
        <taxon>Lysobacteraceae</taxon>
        <taxon>Novilysobacter</taxon>
    </lineage>
</organism>
<accession>A0ABS7T799</accession>
<evidence type="ECO:0000256" key="1">
    <source>
        <dbReference type="ARBA" id="ARBA00001961"/>
    </source>
</evidence>
<dbReference type="InterPro" id="IPR005123">
    <property type="entry name" value="Oxoglu/Fe-dep_dioxygenase_dom"/>
</dbReference>
<dbReference type="Gene3D" id="2.60.120.620">
    <property type="entry name" value="q2cbj1_9rhob like domain"/>
    <property type="match status" value="1"/>
</dbReference>
<evidence type="ECO:0000256" key="4">
    <source>
        <dbReference type="ARBA" id="ARBA00022964"/>
    </source>
</evidence>
<evidence type="ECO:0000313" key="9">
    <source>
        <dbReference type="Proteomes" id="UP001430954"/>
    </source>
</evidence>
<evidence type="ECO:0000256" key="6">
    <source>
        <dbReference type="ARBA" id="ARBA00023004"/>
    </source>
</evidence>
<dbReference type="Pfam" id="PF13640">
    <property type="entry name" value="2OG-FeII_Oxy_3"/>
    <property type="match status" value="1"/>
</dbReference>
<evidence type="ECO:0000256" key="3">
    <source>
        <dbReference type="ARBA" id="ARBA00022896"/>
    </source>
</evidence>
<feature type="domain" description="Fe2OG dioxygenase" evidence="7">
    <location>
        <begin position="174"/>
        <end position="281"/>
    </location>
</feature>
<comment type="cofactor">
    <cofactor evidence="1">
        <name>L-ascorbate</name>
        <dbReference type="ChEBI" id="CHEBI:38290"/>
    </cofactor>
</comment>
<keyword evidence="2" id="KW-0479">Metal-binding</keyword>
<keyword evidence="9" id="KW-1185">Reference proteome</keyword>